<protein>
    <recommendedName>
        <fullName evidence="6">Mimitin, mitochondrial</fullName>
    </recommendedName>
</protein>
<keyword evidence="2" id="KW-0175">Coiled coil</keyword>
<dbReference type="Pfam" id="PF05071">
    <property type="entry name" value="NDUFA12"/>
    <property type="match status" value="1"/>
</dbReference>
<comment type="caution">
    <text evidence="4">The sequence shown here is derived from an EMBL/GenBank/DDBJ whole genome shotgun (WGS) entry which is preliminary data.</text>
</comment>
<organism evidence="4 5">
    <name type="scientific">Hypsibius exemplaris</name>
    <name type="common">Freshwater tardigrade</name>
    <dbReference type="NCBI Taxonomy" id="2072580"/>
    <lineage>
        <taxon>Eukaryota</taxon>
        <taxon>Metazoa</taxon>
        <taxon>Ecdysozoa</taxon>
        <taxon>Tardigrada</taxon>
        <taxon>Eutardigrada</taxon>
        <taxon>Parachela</taxon>
        <taxon>Hypsibioidea</taxon>
        <taxon>Hypsibiidae</taxon>
        <taxon>Hypsibius</taxon>
    </lineage>
</organism>
<evidence type="ECO:0000313" key="4">
    <source>
        <dbReference type="EMBL" id="OQV23439.1"/>
    </source>
</evidence>
<feature type="region of interest" description="Disordered" evidence="3">
    <location>
        <begin position="45"/>
        <end position="64"/>
    </location>
</feature>
<evidence type="ECO:0000256" key="1">
    <source>
        <dbReference type="ARBA" id="ARBA00007355"/>
    </source>
</evidence>
<evidence type="ECO:0000256" key="2">
    <source>
        <dbReference type="SAM" id="Coils"/>
    </source>
</evidence>
<evidence type="ECO:0008006" key="6">
    <source>
        <dbReference type="Google" id="ProtNLM"/>
    </source>
</evidence>
<feature type="coiled-coil region" evidence="2">
    <location>
        <begin position="521"/>
        <end position="609"/>
    </location>
</feature>
<dbReference type="GO" id="GO:0045271">
    <property type="term" value="C:respiratory chain complex I"/>
    <property type="evidence" value="ECO:0007669"/>
    <property type="project" value="InterPro"/>
</dbReference>
<name>A0A1W0X7C4_HYPEX</name>
<dbReference type="PANTHER" id="PTHR32470">
    <property type="entry name" value="ADH DEHYDROGENASE [UBIQUINONE] 1 ALPHA SUBCOMPLEX ASSEMBLY FACTOR 2"/>
    <property type="match status" value="1"/>
</dbReference>
<accession>A0A1W0X7C4</accession>
<sequence length="785" mass="89453">MAGRMRPGGLKYVWMNFVNSLKLRRDTRVLMGDDYLGNKYFEQKTNSKEEDRTRTMRSYEPRNEETWEQVPPEWEAWLRNKRPDAPTREEIAGNLELMKQKQDNAKKLEAKRLTEIAAGETYGQLQPEDPTAAVPFPKYDDIYDKPTMKGAWPWNNDHVSRLSSEISCFHTDSRGNLQGLLRHIWMKSVQLSERIFAGGSGGGGGDSLLRGMASSSTVMNGMLGGAEGSLLRSAVSAVDGQSKQQQSNGSVGNKQRADGSKVGDTTVGAGVNRSTAVLNRIEGQTEPPSSSKFHRMPESAANGSVSFINNGGPLSYPEVSPHAGPESRVHGRIAALLHERDSYQELLRDAVARVFQLEQRLKLEEEHPEVELLQQKAMEMYRRSKATISALNGDVTELRQQFQAERTSKDAQRLQLVTCQKELEMAKTTLKMQENGLEMAQDTIKRLSTESFGLQQSLAAAQATVATMKQDRNGRMRDDQASVERNLILAQKYDESEKRTSDTMTKLEEAVEFGEKAIRARDHLANRLREMTAEMSELRDQEAKTYAEMSERSRREIQQLKQTSEDAINQLREEVRQLETKLTDKDIELGRTQREVRTLQMQAERAEREALAGHHDLSTPDDLFRRLSAAEQDRDRLTLLVQSTQTSLRQKIDQMSQREAKFEKSMKDQNERLKETINQCEKLNNEHVAMAEEIQRLEGQLSLKEKSLQILNRDIQSEIYTMKEKGRLAEADRTAKDAAMEESHQQSLLDMQQVNKLLRQQVAHWQAEFNNLQNNHELRVRQMKS</sequence>
<dbReference type="OrthoDB" id="551053at2759"/>
<dbReference type="PANTHER" id="PTHR32470:SF2">
    <property type="entry name" value="NADH DEHYDROGENASE [UBIQUINONE] 1 ALPHA SUBCOMPLEX ASSEMBLY FACTOR 2"/>
    <property type="match status" value="1"/>
</dbReference>
<dbReference type="GO" id="GO:0005739">
    <property type="term" value="C:mitochondrion"/>
    <property type="evidence" value="ECO:0007669"/>
    <property type="project" value="TreeGrafter"/>
</dbReference>
<dbReference type="Proteomes" id="UP000192578">
    <property type="component" value="Unassembled WGS sequence"/>
</dbReference>
<dbReference type="EMBL" id="MTYJ01000011">
    <property type="protein sequence ID" value="OQV23439.1"/>
    <property type="molecule type" value="Genomic_DNA"/>
</dbReference>
<gene>
    <name evidence="4" type="ORF">BV898_02561</name>
</gene>
<reference evidence="5" key="1">
    <citation type="submission" date="2017-01" db="EMBL/GenBank/DDBJ databases">
        <title>Comparative genomics of anhydrobiosis in the tardigrade Hypsibius dujardini.</title>
        <authorList>
            <person name="Yoshida Y."/>
            <person name="Koutsovoulos G."/>
            <person name="Laetsch D."/>
            <person name="Stevens L."/>
            <person name="Kumar S."/>
            <person name="Horikawa D."/>
            <person name="Ishino K."/>
            <person name="Komine S."/>
            <person name="Tomita M."/>
            <person name="Blaxter M."/>
            <person name="Arakawa K."/>
        </authorList>
    </citation>
    <scope>NUCLEOTIDE SEQUENCE [LARGE SCALE GENOMIC DNA]</scope>
    <source>
        <strain evidence="5">Z151</strain>
    </source>
</reference>
<dbReference type="SUPFAM" id="SSF57997">
    <property type="entry name" value="Tropomyosin"/>
    <property type="match status" value="1"/>
</dbReference>
<comment type="similarity">
    <text evidence="1">Belongs to the complex I NDUFA12 subunit family.</text>
</comment>
<proteinExistence type="inferred from homology"/>
<feature type="coiled-coil region" evidence="2">
    <location>
        <begin position="652"/>
        <end position="714"/>
    </location>
</feature>
<keyword evidence="5" id="KW-1185">Reference proteome</keyword>
<dbReference type="AlphaFoldDB" id="A0A1W0X7C4"/>
<feature type="compositionally biased region" description="Polar residues" evidence="3">
    <location>
        <begin position="239"/>
        <end position="253"/>
    </location>
</feature>
<evidence type="ECO:0000256" key="3">
    <source>
        <dbReference type="SAM" id="MobiDB-lite"/>
    </source>
</evidence>
<feature type="region of interest" description="Disordered" evidence="3">
    <location>
        <begin position="234"/>
        <end position="295"/>
    </location>
</feature>
<evidence type="ECO:0000313" key="5">
    <source>
        <dbReference type="Proteomes" id="UP000192578"/>
    </source>
</evidence>
<dbReference type="InterPro" id="IPR052618">
    <property type="entry name" value="ComplexI_NDUFA12"/>
</dbReference>
<dbReference type="GO" id="GO:0032981">
    <property type="term" value="P:mitochondrial respiratory chain complex I assembly"/>
    <property type="evidence" value="ECO:0007669"/>
    <property type="project" value="TreeGrafter"/>
</dbReference>
<dbReference type="InterPro" id="IPR007763">
    <property type="entry name" value="NDUFA12"/>
</dbReference>